<gene>
    <name evidence="3" type="ORF">NW755_011283</name>
</gene>
<organism evidence="3 4">
    <name type="scientific">Fusarium falciforme</name>
    <dbReference type="NCBI Taxonomy" id="195108"/>
    <lineage>
        <taxon>Eukaryota</taxon>
        <taxon>Fungi</taxon>
        <taxon>Dikarya</taxon>
        <taxon>Ascomycota</taxon>
        <taxon>Pezizomycotina</taxon>
        <taxon>Sordariomycetes</taxon>
        <taxon>Hypocreomycetidae</taxon>
        <taxon>Hypocreales</taxon>
        <taxon>Nectriaceae</taxon>
        <taxon>Fusarium</taxon>
        <taxon>Fusarium solani species complex</taxon>
    </lineage>
</organism>
<dbReference type="Proteomes" id="UP001152087">
    <property type="component" value="Unassembled WGS sequence"/>
</dbReference>
<feature type="domain" description="Nephrocystin 3-like N-terminal" evidence="2">
    <location>
        <begin position="280"/>
        <end position="326"/>
    </location>
</feature>
<dbReference type="EMBL" id="JAOQAV010000043">
    <property type="protein sequence ID" value="KAJ4180991.1"/>
    <property type="molecule type" value="Genomic_DNA"/>
</dbReference>
<protein>
    <recommendedName>
        <fullName evidence="2">Nephrocystin 3-like N-terminal domain-containing protein</fullName>
    </recommendedName>
</protein>
<evidence type="ECO:0000313" key="4">
    <source>
        <dbReference type="Proteomes" id="UP001152087"/>
    </source>
</evidence>
<reference evidence="3" key="1">
    <citation type="submission" date="2022-09" db="EMBL/GenBank/DDBJ databases">
        <title>Fusarium specimens isolated from Avocado Roots.</title>
        <authorList>
            <person name="Stajich J."/>
            <person name="Roper C."/>
            <person name="Heimlech-Rivalta G."/>
        </authorList>
    </citation>
    <scope>NUCLEOTIDE SEQUENCE</scope>
    <source>
        <strain evidence="3">A02</strain>
    </source>
</reference>
<evidence type="ECO:0000313" key="3">
    <source>
        <dbReference type="EMBL" id="KAJ4180991.1"/>
    </source>
</evidence>
<evidence type="ECO:0000259" key="2">
    <source>
        <dbReference type="Pfam" id="PF24883"/>
    </source>
</evidence>
<proteinExistence type="predicted"/>
<accession>A0A9W8QZR1</accession>
<dbReference type="PANTHER" id="PTHR10039:SF10">
    <property type="entry name" value="NACHT DOMAIN-CONTAINING PROTEIN"/>
    <property type="match status" value="1"/>
</dbReference>
<keyword evidence="4" id="KW-1185">Reference proteome</keyword>
<dbReference type="InterPro" id="IPR056884">
    <property type="entry name" value="NPHP3-like_N"/>
</dbReference>
<dbReference type="Pfam" id="PF24883">
    <property type="entry name" value="NPHP3_N"/>
    <property type="match status" value="1"/>
</dbReference>
<sequence>MKHVSSAVGFTAKLKPEIRLAQAISEFNASLSNKNQRARFKNLQSQSPPSPDDIIRLTEEINRDGARAHRSWRPYGTRLVAILERMRQFAPIGDVLVGGSQNLIACGVWAVVRLSLETSLSFLSYFENVTNMMLRLGRSLSLHEDFAMLFPRCSTLQSYMCEYTIVMVNICAKIVYNCAKSVLSQLAASFTSTFDAVFKPLESDLTAWAQLIEKRATILLAKADLQSQSSVLERFNRLQATVSRESVTQQKETRKHRLLTALCPDQGEFNLIWRRERKRGTSSWMYETDAYKTWLSSEVESVLWLKGNLGSGKTVTMASAVAHLTSAAPSMDPQG</sequence>
<name>A0A9W8QZR1_9HYPO</name>
<keyword evidence="1" id="KW-0677">Repeat</keyword>
<dbReference type="PANTHER" id="PTHR10039">
    <property type="entry name" value="AMELOGENIN"/>
    <property type="match status" value="1"/>
</dbReference>
<comment type="caution">
    <text evidence="3">The sequence shown here is derived from an EMBL/GenBank/DDBJ whole genome shotgun (WGS) entry which is preliminary data.</text>
</comment>
<dbReference type="OrthoDB" id="7464126at2759"/>
<dbReference type="AlphaFoldDB" id="A0A9W8QZR1"/>
<evidence type="ECO:0000256" key="1">
    <source>
        <dbReference type="ARBA" id="ARBA00022737"/>
    </source>
</evidence>